<reference evidence="1" key="1">
    <citation type="submission" date="2021-04" db="EMBL/GenBank/DDBJ databases">
        <authorList>
            <person name="Chebbi M.A.C M."/>
        </authorList>
    </citation>
    <scope>NUCLEOTIDE SEQUENCE</scope>
</reference>
<accession>A0A8J2HPB3</accession>
<dbReference type="AlphaFoldDB" id="A0A8J2HPB3"/>
<keyword evidence="2" id="KW-1185">Reference proteome</keyword>
<gene>
    <name evidence="1" type="ORF">HICCMSTLAB_LOCUS10274</name>
</gene>
<dbReference type="EMBL" id="CAJNRD030001122">
    <property type="protein sequence ID" value="CAG5101201.1"/>
    <property type="molecule type" value="Genomic_DNA"/>
</dbReference>
<name>A0A8J2HPB3_COTCN</name>
<protein>
    <submittedName>
        <fullName evidence="1">Uncharacterized protein</fullName>
    </submittedName>
</protein>
<organism evidence="1 2">
    <name type="scientific">Cotesia congregata</name>
    <name type="common">Parasitoid wasp</name>
    <name type="synonym">Apanteles congregatus</name>
    <dbReference type="NCBI Taxonomy" id="51543"/>
    <lineage>
        <taxon>Eukaryota</taxon>
        <taxon>Metazoa</taxon>
        <taxon>Ecdysozoa</taxon>
        <taxon>Arthropoda</taxon>
        <taxon>Hexapoda</taxon>
        <taxon>Insecta</taxon>
        <taxon>Pterygota</taxon>
        <taxon>Neoptera</taxon>
        <taxon>Endopterygota</taxon>
        <taxon>Hymenoptera</taxon>
        <taxon>Apocrita</taxon>
        <taxon>Ichneumonoidea</taxon>
        <taxon>Braconidae</taxon>
        <taxon>Microgastrinae</taxon>
        <taxon>Cotesia</taxon>
    </lineage>
</organism>
<proteinExistence type="predicted"/>
<sequence>MLDIPTSGLDFLSFLYSITKFAQFDVKTHLSAREASSIVILASPIVLVRFILSESESRV</sequence>
<evidence type="ECO:0000313" key="1">
    <source>
        <dbReference type="EMBL" id="CAG5101201.1"/>
    </source>
</evidence>
<dbReference type="Proteomes" id="UP000786811">
    <property type="component" value="Unassembled WGS sequence"/>
</dbReference>
<comment type="caution">
    <text evidence="1">The sequence shown here is derived from an EMBL/GenBank/DDBJ whole genome shotgun (WGS) entry which is preliminary data.</text>
</comment>
<evidence type="ECO:0000313" key="2">
    <source>
        <dbReference type="Proteomes" id="UP000786811"/>
    </source>
</evidence>